<gene>
    <name evidence="2" type="ORF">ACH5RR_028908</name>
</gene>
<organism evidence="2 3">
    <name type="scientific">Cinchona calisaya</name>
    <dbReference type="NCBI Taxonomy" id="153742"/>
    <lineage>
        <taxon>Eukaryota</taxon>
        <taxon>Viridiplantae</taxon>
        <taxon>Streptophyta</taxon>
        <taxon>Embryophyta</taxon>
        <taxon>Tracheophyta</taxon>
        <taxon>Spermatophyta</taxon>
        <taxon>Magnoliopsida</taxon>
        <taxon>eudicotyledons</taxon>
        <taxon>Gunneridae</taxon>
        <taxon>Pentapetalae</taxon>
        <taxon>asterids</taxon>
        <taxon>lamiids</taxon>
        <taxon>Gentianales</taxon>
        <taxon>Rubiaceae</taxon>
        <taxon>Cinchonoideae</taxon>
        <taxon>Cinchoneae</taxon>
        <taxon>Cinchona</taxon>
    </lineage>
</organism>
<comment type="caution">
    <text evidence="2">The sequence shown here is derived from an EMBL/GenBank/DDBJ whole genome shotgun (WGS) entry which is preliminary data.</text>
</comment>
<dbReference type="EMBL" id="JBJUIK010000012">
    <property type="protein sequence ID" value="KAL3509507.1"/>
    <property type="molecule type" value="Genomic_DNA"/>
</dbReference>
<dbReference type="Proteomes" id="UP001630127">
    <property type="component" value="Unassembled WGS sequence"/>
</dbReference>
<accession>A0ABD2YUL0</accession>
<keyword evidence="3" id="KW-1185">Reference proteome</keyword>
<evidence type="ECO:0000313" key="3">
    <source>
        <dbReference type="Proteomes" id="UP001630127"/>
    </source>
</evidence>
<sequence length="126" mass="14306">MGSLLRNGKALNSNTRGIPVTKNKGSLTSSSKFQLGMRNNTRNTTPVKLSTQLGFNCGMDHHREVIALRRENYKRKINLQLGRGLRDVERTYPVIMSSNNLVDRATNSSQEPRNKECTQKSHCYIR</sequence>
<name>A0ABD2YUL0_9GENT</name>
<evidence type="ECO:0000313" key="2">
    <source>
        <dbReference type="EMBL" id="KAL3509507.1"/>
    </source>
</evidence>
<evidence type="ECO:0000256" key="1">
    <source>
        <dbReference type="SAM" id="MobiDB-lite"/>
    </source>
</evidence>
<reference evidence="2 3" key="1">
    <citation type="submission" date="2024-11" db="EMBL/GenBank/DDBJ databases">
        <title>A near-complete genome assembly of Cinchona calisaya.</title>
        <authorList>
            <person name="Lian D.C."/>
            <person name="Zhao X.W."/>
            <person name="Wei L."/>
        </authorList>
    </citation>
    <scope>NUCLEOTIDE SEQUENCE [LARGE SCALE GENOMIC DNA]</scope>
    <source>
        <tissue evidence="2">Nenye</tissue>
    </source>
</reference>
<feature type="region of interest" description="Disordered" evidence="1">
    <location>
        <begin position="1"/>
        <end position="31"/>
    </location>
</feature>
<proteinExistence type="predicted"/>
<protein>
    <submittedName>
        <fullName evidence="2">Uncharacterized protein</fullName>
    </submittedName>
</protein>
<dbReference type="AlphaFoldDB" id="A0ABD2YUL0"/>